<reference evidence="3" key="1">
    <citation type="submission" date="2025-08" db="UniProtKB">
        <authorList>
            <consortium name="RefSeq"/>
        </authorList>
    </citation>
    <scope>IDENTIFICATION</scope>
    <source>
        <strain evidence="3">15112-1751.03</strain>
        <tissue evidence="3">Whole Adult</tissue>
    </source>
</reference>
<dbReference type="Proteomes" id="UP000515160">
    <property type="component" value="Chromosome X"/>
</dbReference>
<evidence type="ECO:0000313" key="3">
    <source>
        <dbReference type="RefSeq" id="XP_034113435.1"/>
    </source>
</evidence>
<protein>
    <submittedName>
        <fullName evidence="3">Uncharacterized protein LOC117573992</fullName>
    </submittedName>
</protein>
<keyword evidence="2" id="KW-1185">Reference proteome</keyword>
<name>A0A6P8XQ56_DROAB</name>
<dbReference type="OrthoDB" id="10432687at2759"/>
<gene>
    <name evidence="3" type="primary">LOC117573992</name>
</gene>
<sequence length="143" mass="15267">MSKRSCDPNSNYGASKDIWASMRPFRVPYEEPKGSDARMMAAYKKAHAPGAPQASSQLAMVQGGNICRKCLLHIEVCRIYGENLKKSEQAAAVLKLKNVKVEKGEKVLEAGVKGEAEGKAEGKAKGEAEGGAEGGTESKENVL</sequence>
<evidence type="ECO:0000256" key="1">
    <source>
        <dbReference type="SAM" id="MobiDB-lite"/>
    </source>
</evidence>
<feature type="region of interest" description="Disordered" evidence="1">
    <location>
        <begin position="111"/>
        <end position="143"/>
    </location>
</feature>
<proteinExistence type="predicted"/>
<dbReference type="GeneID" id="117573992"/>
<evidence type="ECO:0000313" key="2">
    <source>
        <dbReference type="Proteomes" id="UP000515160"/>
    </source>
</evidence>
<accession>A0A6P8XQ56</accession>
<feature type="compositionally biased region" description="Basic and acidic residues" evidence="1">
    <location>
        <begin position="111"/>
        <end position="128"/>
    </location>
</feature>
<dbReference type="RefSeq" id="XP_034113435.1">
    <property type="nucleotide sequence ID" value="XM_034257544.2"/>
</dbReference>
<dbReference type="AlphaFoldDB" id="A0A6P8XQ56"/>
<organism evidence="2 3">
    <name type="scientific">Drosophila albomicans</name>
    <name type="common">Fruit fly</name>
    <dbReference type="NCBI Taxonomy" id="7291"/>
    <lineage>
        <taxon>Eukaryota</taxon>
        <taxon>Metazoa</taxon>
        <taxon>Ecdysozoa</taxon>
        <taxon>Arthropoda</taxon>
        <taxon>Hexapoda</taxon>
        <taxon>Insecta</taxon>
        <taxon>Pterygota</taxon>
        <taxon>Neoptera</taxon>
        <taxon>Endopterygota</taxon>
        <taxon>Diptera</taxon>
        <taxon>Brachycera</taxon>
        <taxon>Muscomorpha</taxon>
        <taxon>Ephydroidea</taxon>
        <taxon>Drosophilidae</taxon>
        <taxon>Drosophila</taxon>
    </lineage>
</organism>